<dbReference type="Proteomes" id="UP000282087">
    <property type="component" value="Unassembled WGS sequence"/>
</dbReference>
<protein>
    <recommendedName>
        <fullName evidence="5">tRNA uridine(34) hydroxylase N-terminal domain-containing protein</fullName>
    </recommendedName>
</protein>
<dbReference type="PANTHER" id="PTHR10509:SF14">
    <property type="entry name" value="CAFFEOYL-COA O-METHYLTRANSFERASE 3-RELATED"/>
    <property type="match status" value="1"/>
</dbReference>
<dbReference type="EMBL" id="QLLG01000218">
    <property type="protein sequence ID" value="RMX66050.1"/>
    <property type="molecule type" value="Genomic_DNA"/>
</dbReference>
<dbReference type="Pfam" id="PF17773">
    <property type="entry name" value="UPF0176_N"/>
    <property type="match status" value="1"/>
</dbReference>
<comment type="caution">
    <text evidence="6">The sequence shown here is derived from an EMBL/GenBank/DDBJ whole genome shotgun (WGS) entry which is preliminary data.</text>
</comment>
<organism evidence="6 7">
    <name type="scientific">Peronospora effusa</name>
    <dbReference type="NCBI Taxonomy" id="542832"/>
    <lineage>
        <taxon>Eukaryota</taxon>
        <taxon>Sar</taxon>
        <taxon>Stramenopiles</taxon>
        <taxon>Oomycota</taxon>
        <taxon>Peronosporomycetes</taxon>
        <taxon>Peronosporales</taxon>
        <taxon>Peronosporaceae</taxon>
        <taxon>Peronospora</taxon>
    </lineage>
</organism>
<evidence type="ECO:0000313" key="6">
    <source>
        <dbReference type="EMBL" id="RMX66050.1"/>
    </source>
</evidence>
<dbReference type="GO" id="GO:0008757">
    <property type="term" value="F:S-adenosylmethionine-dependent methyltransferase activity"/>
    <property type="evidence" value="ECO:0007669"/>
    <property type="project" value="TreeGrafter"/>
</dbReference>
<accession>A0A3M6VNV0</accession>
<evidence type="ECO:0000259" key="5">
    <source>
        <dbReference type="Pfam" id="PF17773"/>
    </source>
</evidence>
<dbReference type="AlphaFoldDB" id="A0A3M6VNV0"/>
<dbReference type="InterPro" id="IPR029063">
    <property type="entry name" value="SAM-dependent_MTases_sf"/>
</dbReference>
<dbReference type="PROSITE" id="PS51682">
    <property type="entry name" value="SAM_OMT_I"/>
    <property type="match status" value="1"/>
</dbReference>
<dbReference type="GO" id="GO:0008171">
    <property type="term" value="F:O-methyltransferase activity"/>
    <property type="evidence" value="ECO:0007669"/>
    <property type="project" value="InterPro"/>
</dbReference>
<proteinExistence type="inferred from homology"/>
<evidence type="ECO:0000256" key="1">
    <source>
        <dbReference type="ARBA" id="ARBA00022603"/>
    </source>
</evidence>
<dbReference type="InterPro" id="IPR040503">
    <property type="entry name" value="TRHO_N"/>
</dbReference>
<dbReference type="InterPro" id="IPR002935">
    <property type="entry name" value="SAM_O-MeTrfase"/>
</dbReference>
<keyword evidence="7" id="KW-1185">Reference proteome</keyword>
<feature type="domain" description="tRNA uridine(34) hydroxylase N-terminal" evidence="5">
    <location>
        <begin position="28"/>
        <end position="123"/>
    </location>
</feature>
<dbReference type="InterPro" id="IPR050362">
    <property type="entry name" value="Cation-dep_OMT"/>
</dbReference>
<dbReference type="SUPFAM" id="SSF53335">
    <property type="entry name" value="S-adenosyl-L-methionine-dependent methyltransferases"/>
    <property type="match status" value="1"/>
</dbReference>
<reference evidence="6 7" key="1">
    <citation type="submission" date="2018-06" db="EMBL/GenBank/DDBJ databases">
        <title>Comparative genomics of downy mildews reveals potential adaptations to biotrophy.</title>
        <authorList>
            <person name="Fletcher K."/>
            <person name="Klosterman S.J."/>
            <person name="Derevnina L."/>
            <person name="Martin F."/>
            <person name="Koike S."/>
            <person name="Reyes Chin-Wo S."/>
            <person name="Mou B."/>
            <person name="Michelmore R."/>
        </authorList>
    </citation>
    <scope>NUCLEOTIDE SEQUENCE [LARGE SCALE GENOMIC DNA]</scope>
    <source>
        <strain evidence="6 7">R14</strain>
    </source>
</reference>
<dbReference type="STRING" id="542832.A0A3M6VNV0"/>
<name>A0A3M6VNV0_9STRA</name>
<dbReference type="GO" id="GO:0032259">
    <property type="term" value="P:methylation"/>
    <property type="evidence" value="ECO:0007669"/>
    <property type="project" value="UniProtKB-KW"/>
</dbReference>
<dbReference type="CDD" id="cd02440">
    <property type="entry name" value="AdoMet_MTases"/>
    <property type="match status" value="1"/>
</dbReference>
<dbReference type="PANTHER" id="PTHR10509">
    <property type="entry name" value="O-METHYLTRANSFERASE-RELATED"/>
    <property type="match status" value="1"/>
</dbReference>
<evidence type="ECO:0000256" key="4">
    <source>
        <dbReference type="ARBA" id="ARBA00023453"/>
    </source>
</evidence>
<sequence>MLLRCLEPLYRPFRRWALIQSDCLESRRYVSLYNYVAFDESELPKLRRRLPSDWKALGVSRRVDLSSEKINGQVELPQYHVTTLSTSFPTGFIRRNMFYGHLQSCTNADHPFFKSTVKLRKQVVHDSFQGEELSLQNSDRSLPATTQRQQQATCWMPAIPNALSKYVSKRPQASLARNSHTRHFTASKCLYKHIGNCELQTAYVYGQSSSLADEALLRDLRVETTRNWPKAEQVIDEMQGKFLSFLVQTTKAQRVLEIGCFTGYSALCIANGLAADGSLVTCDIDSAAMQFAQSFFDKSSHADQITAVNQDGLEYLKTAALSISAKQQPFDLIFVDANKCKYRAYYDFILEHKVLHPSGLLVFDNTLFHGRVAACAHGLASSKERIAHSLTDFNHYVAQDVRTTQVIVPLWDGLTLIQYNKKETIEVDKASDA</sequence>
<keyword evidence="3" id="KW-0949">S-adenosyl-L-methionine</keyword>
<dbReference type="Gene3D" id="3.30.70.100">
    <property type="match status" value="1"/>
</dbReference>
<comment type="similarity">
    <text evidence="4">Belongs to the class I-like SAM-binding methyltransferase superfamily. Cation-dependent O-methyltransferase family.</text>
</comment>
<dbReference type="Pfam" id="PF01596">
    <property type="entry name" value="Methyltransf_3"/>
    <property type="match status" value="1"/>
</dbReference>
<keyword evidence="2" id="KW-0808">Transferase</keyword>
<evidence type="ECO:0000256" key="3">
    <source>
        <dbReference type="ARBA" id="ARBA00022691"/>
    </source>
</evidence>
<dbReference type="Gene3D" id="3.40.50.150">
    <property type="entry name" value="Vaccinia Virus protein VP39"/>
    <property type="match status" value="1"/>
</dbReference>
<evidence type="ECO:0000313" key="7">
    <source>
        <dbReference type="Proteomes" id="UP000282087"/>
    </source>
</evidence>
<keyword evidence="1" id="KW-0489">Methyltransferase</keyword>
<gene>
    <name evidence="6" type="ORF">DD238_003954</name>
</gene>
<evidence type="ECO:0000256" key="2">
    <source>
        <dbReference type="ARBA" id="ARBA00022679"/>
    </source>
</evidence>